<proteinExistence type="predicted"/>
<evidence type="ECO:0000256" key="1">
    <source>
        <dbReference type="SAM" id="Coils"/>
    </source>
</evidence>
<dbReference type="Proteomes" id="UP000467132">
    <property type="component" value="Unassembled WGS sequence"/>
</dbReference>
<keyword evidence="1" id="KW-0175">Coiled coil</keyword>
<organism evidence="2 3">
    <name type="scientific">Senegalia massiliensis</name>
    <dbReference type="NCBI Taxonomy" id="1720316"/>
    <lineage>
        <taxon>Bacteria</taxon>
        <taxon>Bacillati</taxon>
        <taxon>Bacillota</taxon>
        <taxon>Clostridia</taxon>
        <taxon>Eubacteriales</taxon>
        <taxon>Clostridiaceae</taxon>
        <taxon>Senegalia</taxon>
    </lineage>
</organism>
<protein>
    <submittedName>
        <fullName evidence="2">Uncharacterized protein</fullName>
    </submittedName>
</protein>
<dbReference type="EMBL" id="QXXA01000025">
    <property type="protein sequence ID" value="NBI08228.1"/>
    <property type="molecule type" value="Genomic_DNA"/>
</dbReference>
<reference evidence="2 3" key="1">
    <citation type="submission" date="2018-08" db="EMBL/GenBank/DDBJ databases">
        <title>Murine metabolic-syndrome-specific gut microbial biobank.</title>
        <authorList>
            <person name="Liu C."/>
        </authorList>
    </citation>
    <scope>NUCLEOTIDE SEQUENCE [LARGE SCALE GENOMIC DNA]</scope>
    <source>
        <strain evidence="2 3">583</strain>
    </source>
</reference>
<keyword evidence="3" id="KW-1185">Reference proteome</keyword>
<evidence type="ECO:0000313" key="3">
    <source>
        <dbReference type="Proteomes" id="UP000467132"/>
    </source>
</evidence>
<gene>
    <name evidence="2" type="ORF">D3Z33_15315</name>
</gene>
<dbReference type="RefSeq" id="WP_160198690.1">
    <property type="nucleotide sequence ID" value="NZ_QXXA01000025.1"/>
</dbReference>
<evidence type="ECO:0000313" key="2">
    <source>
        <dbReference type="EMBL" id="NBI08228.1"/>
    </source>
</evidence>
<accession>A0A845R3Q8</accession>
<name>A0A845R3Q8_9CLOT</name>
<comment type="caution">
    <text evidence="2">The sequence shown here is derived from an EMBL/GenBank/DDBJ whole genome shotgun (WGS) entry which is preliminary data.</text>
</comment>
<sequence>MDISKLTTQELDMCNRKNEKLKNELEECKKVLSKQIDELTTENKKLKERAEYAIPARENISEKSLMEDLTKREYELRQLRKELTDLLEKHNAAKEIIKEYSKLI</sequence>
<dbReference type="AlphaFoldDB" id="A0A845R3Q8"/>
<feature type="coiled-coil region" evidence="1">
    <location>
        <begin position="4"/>
        <end position="96"/>
    </location>
</feature>